<evidence type="ECO:0000256" key="1">
    <source>
        <dbReference type="SAM" id="MobiDB-lite"/>
    </source>
</evidence>
<name>A0AAV0X3C1_9HEMI</name>
<accession>A0AAV0X3C1</accession>
<feature type="compositionally biased region" description="Low complexity" evidence="1">
    <location>
        <begin position="94"/>
        <end position="106"/>
    </location>
</feature>
<organism evidence="2 3">
    <name type="scientific">Macrosiphum euphorbiae</name>
    <name type="common">potato aphid</name>
    <dbReference type="NCBI Taxonomy" id="13131"/>
    <lineage>
        <taxon>Eukaryota</taxon>
        <taxon>Metazoa</taxon>
        <taxon>Ecdysozoa</taxon>
        <taxon>Arthropoda</taxon>
        <taxon>Hexapoda</taxon>
        <taxon>Insecta</taxon>
        <taxon>Pterygota</taxon>
        <taxon>Neoptera</taxon>
        <taxon>Paraneoptera</taxon>
        <taxon>Hemiptera</taxon>
        <taxon>Sternorrhyncha</taxon>
        <taxon>Aphidomorpha</taxon>
        <taxon>Aphidoidea</taxon>
        <taxon>Aphididae</taxon>
        <taxon>Macrosiphini</taxon>
        <taxon>Macrosiphum</taxon>
    </lineage>
</organism>
<dbReference type="EMBL" id="CARXXK010000003">
    <property type="protein sequence ID" value="CAI6362805.1"/>
    <property type="molecule type" value="Genomic_DNA"/>
</dbReference>
<proteinExistence type="predicted"/>
<evidence type="ECO:0000313" key="2">
    <source>
        <dbReference type="EMBL" id="CAI6362805.1"/>
    </source>
</evidence>
<feature type="region of interest" description="Disordered" evidence="1">
    <location>
        <begin position="54"/>
        <end position="106"/>
    </location>
</feature>
<comment type="caution">
    <text evidence="2">The sequence shown here is derived from an EMBL/GenBank/DDBJ whole genome shotgun (WGS) entry which is preliminary data.</text>
</comment>
<keyword evidence="3" id="KW-1185">Reference proteome</keyword>
<feature type="compositionally biased region" description="Basic residues" evidence="1">
    <location>
        <begin position="54"/>
        <end position="66"/>
    </location>
</feature>
<protein>
    <submittedName>
        <fullName evidence="2">Uncharacterized protein</fullName>
    </submittedName>
</protein>
<dbReference type="AlphaFoldDB" id="A0AAV0X3C1"/>
<reference evidence="2 3" key="1">
    <citation type="submission" date="2023-01" db="EMBL/GenBank/DDBJ databases">
        <authorList>
            <person name="Whitehead M."/>
        </authorList>
    </citation>
    <scope>NUCLEOTIDE SEQUENCE [LARGE SCALE GENOMIC DNA]</scope>
</reference>
<sequence>MRYNNNVIAADGILWLSGDQRSCSLQLYAAGDRRTRGRGRSSYRRQCFDVRRQRRSAAGRFSHRGGARSESEITAITGGHGLHGPPRRVNGSLASRRTASTSREIL</sequence>
<dbReference type="Proteomes" id="UP001160148">
    <property type="component" value="Unassembled WGS sequence"/>
</dbReference>
<evidence type="ECO:0000313" key="3">
    <source>
        <dbReference type="Proteomes" id="UP001160148"/>
    </source>
</evidence>
<gene>
    <name evidence="2" type="ORF">MEUPH1_LOCUS17841</name>
</gene>